<dbReference type="Pfam" id="PF16575">
    <property type="entry name" value="CLP1_P"/>
    <property type="match status" value="1"/>
</dbReference>
<evidence type="ECO:0000259" key="6">
    <source>
        <dbReference type="Pfam" id="PF16573"/>
    </source>
</evidence>
<evidence type="ECO:0000256" key="3">
    <source>
        <dbReference type="ARBA" id="ARBA00022741"/>
    </source>
</evidence>
<comment type="caution">
    <text evidence="8">The sequence shown here is derived from an EMBL/GenBank/DDBJ whole genome shotgun (WGS) entry which is preliminary data.</text>
</comment>
<reference evidence="8" key="1">
    <citation type="submission" date="2020-05" db="EMBL/GenBank/DDBJ databases">
        <title>Phylogenomic resolution of chytrid fungi.</title>
        <authorList>
            <person name="Stajich J.E."/>
            <person name="Amses K."/>
            <person name="Simmons R."/>
            <person name="Seto K."/>
            <person name="Myers J."/>
            <person name="Bonds A."/>
            <person name="Quandt C.A."/>
            <person name="Barry K."/>
            <person name="Liu P."/>
            <person name="Grigoriev I."/>
            <person name="Longcore J.E."/>
            <person name="James T.Y."/>
        </authorList>
    </citation>
    <scope>NUCLEOTIDE SEQUENCE</scope>
    <source>
        <strain evidence="8">JEL0318</strain>
    </source>
</reference>
<dbReference type="Pfam" id="PF06807">
    <property type="entry name" value="Clp1"/>
    <property type="match status" value="1"/>
</dbReference>
<proteinExistence type="predicted"/>
<dbReference type="InterPro" id="IPR032319">
    <property type="entry name" value="CLP1_P"/>
</dbReference>
<evidence type="ECO:0000256" key="1">
    <source>
        <dbReference type="ARBA" id="ARBA00018706"/>
    </source>
</evidence>
<feature type="domain" description="Clp1 N-terminal" evidence="6">
    <location>
        <begin position="10"/>
        <end position="40"/>
    </location>
</feature>
<organism evidence="8 9">
    <name type="scientific">Rhizophlyctis rosea</name>
    <dbReference type="NCBI Taxonomy" id="64517"/>
    <lineage>
        <taxon>Eukaryota</taxon>
        <taxon>Fungi</taxon>
        <taxon>Fungi incertae sedis</taxon>
        <taxon>Chytridiomycota</taxon>
        <taxon>Chytridiomycota incertae sedis</taxon>
        <taxon>Chytridiomycetes</taxon>
        <taxon>Rhizophlyctidales</taxon>
        <taxon>Rhizophlyctidaceae</taxon>
        <taxon>Rhizophlyctis</taxon>
    </lineage>
</organism>
<dbReference type="InterPro" id="IPR010655">
    <property type="entry name" value="Clp1_C"/>
</dbReference>
<keyword evidence="3" id="KW-0547">Nucleotide-binding</keyword>
<accession>A0AAD5SIH4</accession>
<gene>
    <name evidence="8" type="ORF">HK097_007884</name>
</gene>
<dbReference type="AlphaFoldDB" id="A0AAD5SIH4"/>
<dbReference type="GO" id="GO:0006388">
    <property type="term" value="P:tRNA splicing, via endonucleolytic cleavage and ligation"/>
    <property type="evidence" value="ECO:0007669"/>
    <property type="project" value="TreeGrafter"/>
</dbReference>
<dbReference type="PANTHER" id="PTHR12755">
    <property type="entry name" value="CLEAVAGE/POLYADENYLATION FACTOR IA SUBUNIT CLP1P"/>
    <property type="match status" value="1"/>
</dbReference>
<dbReference type="InterPro" id="IPR032324">
    <property type="entry name" value="Clp1_N"/>
</dbReference>
<dbReference type="GO" id="GO:0005634">
    <property type="term" value="C:nucleus"/>
    <property type="evidence" value="ECO:0007669"/>
    <property type="project" value="TreeGrafter"/>
</dbReference>
<dbReference type="Pfam" id="PF16573">
    <property type="entry name" value="CLP1_N"/>
    <property type="match status" value="1"/>
</dbReference>
<dbReference type="Proteomes" id="UP001212841">
    <property type="component" value="Unassembled WGS sequence"/>
</dbReference>
<dbReference type="PANTHER" id="PTHR12755:SF6">
    <property type="entry name" value="POLYRIBONUCLEOTIDE 5'-HYDROXYL-KINASE CLP1"/>
    <property type="match status" value="1"/>
</dbReference>
<feature type="domain" description="Clp1 P-loop" evidence="7">
    <location>
        <begin position="55"/>
        <end position="270"/>
    </location>
</feature>
<keyword evidence="4" id="KW-0067">ATP-binding</keyword>
<dbReference type="SUPFAM" id="SSF52540">
    <property type="entry name" value="P-loop containing nucleoside triphosphate hydrolases"/>
    <property type="match status" value="1"/>
</dbReference>
<dbReference type="GO" id="GO:0031124">
    <property type="term" value="P:mRNA 3'-end processing"/>
    <property type="evidence" value="ECO:0007669"/>
    <property type="project" value="InterPro"/>
</dbReference>
<dbReference type="EMBL" id="JADGJD010000043">
    <property type="protein sequence ID" value="KAJ3056160.1"/>
    <property type="molecule type" value="Genomic_DNA"/>
</dbReference>
<evidence type="ECO:0000256" key="4">
    <source>
        <dbReference type="ARBA" id="ARBA00022840"/>
    </source>
</evidence>
<dbReference type="InterPro" id="IPR045116">
    <property type="entry name" value="Clp1/Grc3"/>
</dbReference>
<dbReference type="Gene3D" id="3.40.50.300">
    <property type="entry name" value="P-loop containing nucleotide triphosphate hydrolases"/>
    <property type="match status" value="1"/>
</dbReference>
<evidence type="ECO:0000313" key="8">
    <source>
        <dbReference type="EMBL" id="KAJ3056160.1"/>
    </source>
</evidence>
<evidence type="ECO:0000256" key="2">
    <source>
        <dbReference type="ARBA" id="ARBA00019824"/>
    </source>
</evidence>
<evidence type="ECO:0000259" key="7">
    <source>
        <dbReference type="Pfam" id="PF16575"/>
    </source>
</evidence>
<dbReference type="InterPro" id="IPR027417">
    <property type="entry name" value="P-loop_NTPase"/>
</dbReference>
<dbReference type="GO" id="GO:0051731">
    <property type="term" value="F:polynucleotide 5'-hydroxyl-kinase activity"/>
    <property type="evidence" value="ECO:0007669"/>
    <property type="project" value="InterPro"/>
</dbReference>
<evidence type="ECO:0000259" key="5">
    <source>
        <dbReference type="Pfam" id="PF06807"/>
    </source>
</evidence>
<sequence length="398" mass="43383">MTLIMHQHIVKKPTVDYVSEETPMQSYLNVHIALEQIRIENAEKGLDGPKVMIVGPADVGKSSLAKILLNYAVKHGRQPVFVDLDPTEGTVAIPGTLTATSIARPIDVEDEFGASSATTGISPIAYYYGYPNITDKPRLYSMLTTRMGAVIKKKLEDPDARASGLIINTPSQFVESGGYELLENAVQAFDGDIHCSSGPELGVTDSATNNLANVILVLGHERLYSELTKKYKGQDHISVVKLAKSGGVVSRDKAYRKETQQQRIKEYFYGTSKNELSPYNSVVSFADAAIRRIGEGALAPSSALPLGMDRKVQETRVVAVQPGSILLHSILALSQAAVPETEISSEEETELVIGTNLAGFVYINEVDEAKQKLNILVPNPGRLPKHYMILGAQKWMET</sequence>
<feature type="domain" description="Clp1 C-terminal" evidence="5">
    <location>
        <begin position="276"/>
        <end position="397"/>
    </location>
</feature>
<dbReference type="Gene3D" id="2.40.30.330">
    <property type="entry name" value="Pre-mRNA cleavage complex subunit Clp1, C-terminal domain"/>
    <property type="match status" value="1"/>
</dbReference>
<dbReference type="InterPro" id="IPR038238">
    <property type="entry name" value="Clp1_C_sf"/>
</dbReference>
<protein>
    <recommendedName>
        <fullName evidence="2">Polynucleotide 5'-hydroxyl-kinase GRC3</fullName>
    </recommendedName>
    <alternativeName>
        <fullName evidence="1">Polynucleotide 5'-hydroxyl-kinase grc3</fullName>
    </alternativeName>
</protein>
<dbReference type="GO" id="GO:0005524">
    <property type="term" value="F:ATP binding"/>
    <property type="evidence" value="ECO:0007669"/>
    <property type="project" value="UniProtKB-KW"/>
</dbReference>
<name>A0AAD5SIH4_9FUNG</name>
<evidence type="ECO:0000313" key="9">
    <source>
        <dbReference type="Proteomes" id="UP001212841"/>
    </source>
</evidence>
<keyword evidence="9" id="KW-1185">Reference proteome</keyword>